<dbReference type="EMBL" id="ML994614">
    <property type="protein sequence ID" value="KAF2192890.1"/>
    <property type="molecule type" value="Genomic_DNA"/>
</dbReference>
<evidence type="ECO:0000256" key="2">
    <source>
        <dbReference type="ARBA" id="ARBA00011534"/>
    </source>
</evidence>
<evidence type="ECO:0000256" key="9">
    <source>
        <dbReference type="ARBA" id="ARBA00048679"/>
    </source>
</evidence>
<organism evidence="11 12">
    <name type="scientific">Zopfia rhizophila CBS 207.26</name>
    <dbReference type="NCBI Taxonomy" id="1314779"/>
    <lineage>
        <taxon>Eukaryota</taxon>
        <taxon>Fungi</taxon>
        <taxon>Dikarya</taxon>
        <taxon>Ascomycota</taxon>
        <taxon>Pezizomycotina</taxon>
        <taxon>Dothideomycetes</taxon>
        <taxon>Dothideomycetes incertae sedis</taxon>
        <taxon>Zopfiaceae</taxon>
        <taxon>Zopfia</taxon>
    </lineage>
</organism>
<dbReference type="InterPro" id="IPR000719">
    <property type="entry name" value="Prot_kinase_dom"/>
</dbReference>
<name>A0A6A6ES29_9PEZI</name>
<comment type="catalytic activity">
    <reaction evidence="9">
        <text>L-seryl-[protein] + ATP = O-phospho-L-seryl-[protein] + ADP + H(+)</text>
        <dbReference type="Rhea" id="RHEA:17989"/>
        <dbReference type="Rhea" id="RHEA-COMP:9863"/>
        <dbReference type="Rhea" id="RHEA-COMP:11604"/>
        <dbReference type="ChEBI" id="CHEBI:15378"/>
        <dbReference type="ChEBI" id="CHEBI:29999"/>
        <dbReference type="ChEBI" id="CHEBI:30616"/>
        <dbReference type="ChEBI" id="CHEBI:83421"/>
        <dbReference type="ChEBI" id="CHEBI:456216"/>
        <dbReference type="EC" id="2.7.11.1"/>
    </reaction>
</comment>
<dbReference type="EC" id="2.7.11.1" evidence="3"/>
<evidence type="ECO:0000256" key="5">
    <source>
        <dbReference type="ARBA" id="ARBA00019973"/>
    </source>
</evidence>
<evidence type="ECO:0000256" key="3">
    <source>
        <dbReference type="ARBA" id="ARBA00012513"/>
    </source>
</evidence>
<dbReference type="OrthoDB" id="1668230at2759"/>
<dbReference type="Gene3D" id="1.10.510.10">
    <property type="entry name" value="Transferase(Phosphotransferase) domain 1"/>
    <property type="match status" value="1"/>
</dbReference>
<dbReference type="Proteomes" id="UP000800200">
    <property type="component" value="Unassembled WGS sequence"/>
</dbReference>
<keyword evidence="12" id="KW-1185">Reference proteome</keyword>
<protein>
    <recommendedName>
        <fullName evidence="5">EKC/KEOPS complex subunit BUD32</fullName>
        <ecNumber evidence="3">2.7.11.1</ecNumber>
    </recommendedName>
    <alternativeName>
        <fullName evidence="6 7">Atypical Serine/threonine protein kinase BUD32</fullName>
    </alternativeName>
    <alternativeName>
        <fullName evidence="4">EKC/KEOPS complex subunit bud32</fullName>
    </alternativeName>
</protein>
<comment type="catalytic activity">
    <reaction evidence="8">
        <text>L-threonyl-[protein] + ATP = O-phospho-L-threonyl-[protein] + ADP + H(+)</text>
        <dbReference type="Rhea" id="RHEA:46608"/>
        <dbReference type="Rhea" id="RHEA-COMP:11060"/>
        <dbReference type="Rhea" id="RHEA-COMP:11605"/>
        <dbReference type="ChEBI" id="CHEBI:15378"/>
        <dbReference type="ChEBI" id="CHEBI:30013"/>
        <dbReference type="ChEBI" id="CHEBI:30616"/>
        <dbReference type="ChEBI" id="CHEBI:61977"/>
        <dbReference type="ChEBI" id="CHEBI:456216"/>
        <dbReference type="EC" id="2.7.11.1"/>
    </reaction>
</comment>
<feature type="domain" description="Protein kinase" evidence="10">
    <location>
        <begin position="1"/>
        <end position="101"/>
    </location>
</feature>
<dbReference type="AlphaFoldDB" id="A0A6A6ES29"/>
<reference evidence="11" key="1">
    <citation type="journal article" date="2020" name="Stud. Mycol.">
        <title>101 Dothideomycetes genomes: a test case for predicting lifestyles and emergence of pathogens.</title>
        <authorList>
            <person name="Haridas S."/>
            <person name="Albert R."/>
            <person name="Binder M."/>
            <person name="Bloem J."/>
            <person name="Labutti K."/>
            <person name="Salamov A."/>
            <person name="Andreopoulos B."/>
            <person name="Baker S."/>
            <person name="Barry K."/>
            <person name="Bills G."/>
            <person name="Bluhm B."/>
            <person name="Cannon C."/>
            <person name="Castanera R."/>
            <person name="Culley D."/>
            <person name="Daum C."/>
            <person name="Ezra D."/>
            <person name="Gonzalez J."/>
            <person name="Henrissat B."/>
            <person name="Kuo A."/>
            <person name="Liang C."/>
            <person name="Lipzen A."/>
            <person name="Lutzoni F."/>
            <person name="Magnuson J."/>
            <person name="Mondo S."/>
            <person name="Nolan M."/>
            <person name="Ohm R."/>
            <person name="Pangilinan J."/>
            <person name="Park H.-J."/>
            <person name="Ramirez L."/>
            <person name="Alfaro M."/>
            <person name="Sun H."/>
            <person name="Tritt A."/>
            <person name="Yoshinaga Y."/>
            <person name="Zwiers L.-H."/>
            <person name="Turgeon B."/>
            <person name="Goodwin S."/>
            <person name="Spatafora J."/>
            <person name="Crous P."/>
            <person name="Grigoriev I."/>
        </authorList>
    </citation>
    <scope>NUCLEOTIDE SEQUENCE</scope>
    <source>
        <strain evidence="11">CBS 207.26</strain>
    </source>
</reference>
<evidence type="ECO:0000256" key="6">
    <source>
        <dbReference type="ARBA" id="ARBA00030980"/>
    </source>
</evidence>
<gene>
    <name evidence="11" type="ORF">K469DRAFT_552974</name>
</gene>
<feature type="non-terminal residue" evidence="11">
    <location>
        <position position="1"/>
    </location>
</feature>
<sequence length="101" mass="11175">AAEAISYIYSKGVLHCDLRPANCLLDKNLDLVLYNFGGSRFGKLSGKGLPDSGFFNPNDKGPPLEAMDVFRLRSLLYVIITGRFPHKSLIQSIANYDIIVN</sequence>
<dbReference type="SUPFAM" id="SSF56112">
    <property type="entry name" value="Protein kinase-like (PK-like)"/>
    <property type="match status" value="1"/>
</dbReference>
<dbReference type="GO" id="GO:0005524">
    <property type="term" value="F:ATP binding"/>
    <property type="evidence" value="ECO:0007669"/>
    <property type="project" value="InterPro"/>
</dbReference>
<comment type="function">
    <text evidence="1">Component of the EKC/KEOPS complex that is required for the formation of a threonylcarbamoyl group on adenosine at position 37 (t(6)A37) in tRNAs that read codons beginning with adenine. The complex is probably involved in the transfer of the threonylcarbamoyl moiety of threonylcarbamoyl-AMP (TC-AMP) to the N6 group of A37. BUD32 has ATPase activity in the context of the EKC/KEOPS complex and likely plays a supporting role to the catalytic subunit KAE1. The EKC/KEOPS complex also promotes both telomere uncapping and telomere elongation. The complex is required for efficient recruitment of transcriptional coactivators.</text>
</comment>
<dbReference type="PROSITE" id="PS00109">
    <property type="entry name" value="PROTEIN_KINASE_TYR"/>
    <property type="match status" value="1"/>
</dbReference>
<evidence type="ECO:0000256" key="1">
    <source>
        <dbReference type="ARBA" id="ARBA00003747"/>
    </source>
</evidence>
<dbReference type="InterPro" id="IPR011009">
    <property type="entry name" value="Kinase-like_dom_sf"/>
</dbReference>
<evidence type="ECO:0000256" key="7">
    <source>
        <dbReference type="ARBA" id="ARBA00033194"/>
    </source>
</evidence>
<evidence type="ECO:0000256" key="4">
    <source>
        <dbReference type="ARBA" id="ARBA00013948"/>
    </source>
</evidence>
<accession>A0A6A6ES29</accession>
<evidence type="ECO:0000259" key="10">
    <source>
        <dbReference type="PROSITE" id="PS50011"/>
    </source>
</evidence>
<dbReference type="Pfam" id="PF00069">
    <property type="entry name" value="Pkinase"/>
    <property type="match status" value="1"/>
</dbReference>
<evidence type="ECO:0000256" key="8">
    <source>
        <dbReference type="ARBA" id="ARBA00047899"/>
    </source>
</evidence>
<dbReference type="InterPro" id="IPR008266">
    <property type="entry name" value="Tyr_kinase_AS"/>
</dbReference>
<dbReference type="GO" id="GO:0004674">
    <property type="term" value="F:protein serine/threonine kinase activity"/>
    <property type="evidence" value="ECO:0007669"/>
    <property type="project" value="UniProtKB-EC"/>
</dbReference>
<evidence type="ECO:0000313" key="11">
    <source>
        <dbReference type="EMBL" id="KAF2192890.1"/>
    </source>
</evidence>
<evidence type="ECO:0000313" key="12">
    <source>
        <dbReference type="Proteomes" id="UP000800200"/>
    </source>
</evidence>
<comment type="subunit">
    <text evidence="2">Component of the EKC/KEOPS complex composed of at least BUD32, CGI121, GON7, KAE1 and PCC1; the whole complex dimerizes.</text>
</comment>
<proteinExistence type="predicted"/>
<dbReference type="PROSITE" id="PS50011">
    <property type="entry name" value="PROTEIN_KINASE_DOM"/>
    <property type="match status" value="1"/>
</dbReference>